<evidence type="ECO:0000313" key="5">
    <source>
        <dbReference type="EMBL" id="KIW24324.1"/>
    </source>
</evidence>
<dbReference type="PANTHER" id="PTHR10644">
    <property type="entry name" value="DNA REPAIR/RNA PROCESSING CPSF FAMILY"/>
    <property type="match status" value="1"/>
</dbReference>
<keyword evidence="1" id="KW-0507">mRNA processing</keyword>
<dbReference type="InterPro" id="IPR015943">
    <property type="entry name" value="WD40/YVTN_repeat-like_dom_sf"/>
</dbReference>
<dbReference type="STRING" id="569365.A0A0D2CL72"/>
<reference evidence="5 6" key="1">
    <citation type="submission" date="2015-01" db="EMBL/GenBank/DDBJ databases">
        <title>The Genome Sequence of Cladophialophora immunda CBS83496.</title>
        <authorList>
            <consortium name="The Broad Institute Genomics Platform"/>
            <person name="Cuomo C."/>
            <person name="de Hoog S."/>
            <person name="Gorbushina A."/>
            <person name="Stielow B."/>
            <person name="Teixiera M."/>
            <person name="Abouelleil A."/>
            <person name="Chapman S.B."/>
            <person name="Priest M."/>
            <person name="Young S.K."/>
            <person name="Wortman J."/>
            <person name="Nusbaum C."/>
            <person name="Birren B."/>
        </authorList>
    </citation>
    <scope>NUCLEOTIDE SEQUENCE [LARGE SCALE GENOMIC DNA]</scope>
    <source>
        <strain evidence="5 6">CBS 83496</strain>
    </source>
</reference>
<dbReference type="RefSeq" id="XP_016244540.1">
    <property type="nucleotide sequence ID" value="XM_016397349.1"/>
</dbReference>
<evidence type="ECO:0000313" key="6">
    <source>
        <dbReference type="Proteomes" id="UP000054466"/>
    </source>
</evidence>
<dbReference type="GeneID" id="27349242"/>
<dbReference type="Pfam" id="PF23726">
    <property type="entry name" value="Beta-prop_RSE1_2nd"/>
    <property type="match status" value="1"/>
</dbReference>
<sequence length="1312" mass="145551">MASGSPHQPWDLISGHDPRRVAMPDQVPNQDRLAIQDRVGILSRTLGSSSSIRWILPARIRSPSNNDVVFVGPTFVQLHEFKDSGQLVVVTAKLDFGTTITDAKIISAELKSVPIVDAILKQERDQELFSIRGQPVGDSEPPQILVLITKDNELIYVYAHKDAVGDVKLVFAKRPFLGGVDLPSRECRDLAIDPESRALAVASPSGYFGLFKLRCVDEIRAEIDTWDPLDPASFRPSEEQRFIQVAGKILMMSFLRSPEGDPTKVVLLLLVYSGDAEPGTHQYLYKWDTRQPLQTIQPMSCSGRKLREDQLPLMLIPSTRAFSYIVVMAAGISYYENVQSSQMKRVYCRCLDNINTNLEWVQWVRPRRHSQYLERCDDIVILREDGLLKNFLIDKTSSTKFSTNNTIGHLGFSVDTAFCMLSGPPTTGGDIIIVGGSLTDGGVFHVSARGSPERVQRIEILAPLNDIALGPPIAVDSQDPAMWQGTPGRLYACSGPCDRYGQVSEIRYGLEAQIGWEISFPEAALSERLFSLEIPGANELLLMVSHTTNSSMVVFELETQDVSHTNTESHPGFDFDHPTLAATVINRDTVVQVTTHGVHAILIEADREVEELGHLRSRIAHAGFFTGDQAIATTSRVSSGYELRVIDTDTSEGGALRFTSRPPVAMRYIPNVICCVQIRTTQLVLIGTSTGEILGYTDTLGLAFEFRVQDLSAKVENVAVSSLVALKQNTAGPILLLCGLRSGTIMCLELRVDGEDVSKTALKCDDIYRVGATPVQIVEEKSQPGSPQDPSALVLCEYMLHRITLHPNSAVVDYTMSPLWVTDRTKPSLRPLINAVHRIPKLMSGDEQPGGFLMCAVEEDLVFCSVIAQEHGIARHLNLKGIPKRIIYSRFLQKFVVAFSREGDPTEIRVRRHTGIPLPEGEKDTSDQPSDKVQRAGLQLITPNLQYPKSKDPEYATFSTIVTGDDSDIIHDLIDWAPTDGHNHYEWLVLALEQLSTTPGVRGPGRVVCVNAKSLGKGKPDATPKLAFSSREPITAICAYKMSSLLIAAGREIILHHLDWSTRRWKTLARFALPSYANAISCQGSLICVATQQHSLFVLVEKNNALHHHKCDTKMRYAKDIAVSDGSTAVFASADVGGTDIIGFTGLNKDTTEAAPAFHATVPGHIHRFRLDTSQGPRKTDRTRFYGCTLDGTIFHFALLNHTEWKLLHFIEEMSYMARKPIKAVPLKKRDVDNKAYLWKPPAFRPKDMHVQGDRLLVMIEQGPYNLRNVLRGSDRMDSFNALVKETLGETEQPVDAVIAWIRKFMTYPPRS</sequence>
<dbReference type="VEuPathDB" id="FungiDB:PV07_10048"/>
<evidence type="ECO:0000259" key="4">
    <source>
        <dbReference type="Pfam" id="PF23726"/>
    </source>
</evidence>
<name>A0A0D2CL72_9EURO</name>
<organism evidence="5 6">
    <name type="scientific">Cladophialophora immunda</name>
    <dbReference type="NCBI Taxonomy" id="569365"/>
    <lineage>
        <taxon>Eukaryota</taxon>
        <taxon>Fungi</taxon>
        <taxon>Dikarya</taxon>
        <taxon>Ascomycota</taxon>
        <taxon>Pezizomycotina</taxon>
        <taxon>Eurotiomycetes</taxon>
        <taxon>Chaetothyriomycetidae</taxon>
        <taxon>Chaetothyriales</taxon>
        <taxon>Herpotrichiellaceae</taxon>
        <taxon>Cladophialophora</taxon>
    </lineage>
</organism>
<dbReference type="EMBL" id="KN847045">
    <property type="protein sequence ID" value="KIW24324.1"/>
    <property type="molecule type" value="Genomic_DNA"/>
</dbReference>
<keyword evidence="6" id="KW-1185">Reference proteome</keyword>
<accession>A0A0D2CL72</accession>
<feature type="region of interest" description="Disordered" evidence="2">
    <location>
        <begin position="1"/>
        <end position="20"/>
    </location>
</feature>
<dbReference type="Pfam" id="PF10433">
    <property type="entry name" value="Beta-prop_RSE1_1st"/>
    <property type="match status" value="1"/>
</dbReference>
<evidence type="ECO:0000256" key="2">
    <source>
        <dbReference type="SAM" id="MobiDB-lite"/>
    </source>
</evidence>
<dbReference type="OrthoDB" id="20774at2759"/>
<dbReference type="GO" id="GO:0006397">
    <property type="term" value="P:mRNA processing"/>
    <property type="evidence" value="ECO:0007669"/>
    <property type="project" value="UniProtKB-KW"/>
</dbReference>
<dbReference type="InterPro" id="IPR058543">
    <property type="entry name" value="Beta-prop_RSE1/DDB1/CPSF1_2nd"/>
</dbReference>
<dbReference type="InterPro" id="IPR018846">
    <property type="entry name" value="Beta-prop_RSE1/DDB1/CPSF1_1st"/>
</dbReference>
<feature type="domain" description="RSE1/DDB1/CPSF1 first beta-propeller" evidence="3">
    <location>
        <begin position="51"/>
        <end position="458"/>
    </location>
</feature>
<protein>
    <submittedName>
        <fullName evidence="5">Uncharacterized protein</fullName>
    </submittedName>
</protein>
<dbReference type="Proteomes" id="UP000054466">
    <property type="component" value="Unassembled WGS sequence"/>
</dbReference>
<evidence type="ECO:0000256" key="1">
    <source>
        <dbReference type="ARBA" id="ARBA00022664"/>
    </source>
</evidence>
<proteinExistence type="predicted"/>
<feature type="domain" description="RSE1/DDB1/CPSF1 second beta-propeller" evidence="4">
    <location>
        <begin position="541"/>
        <end position="865"/>
    </location>
</feature>
<dbReference type="HOGENOM" id="CLU_003539_0_0_1"/>
<dbReference type="Gene3D" id="2.130.10.10">
    <property type="entry name" value="YVTN repeat-like/Quinoprotein amine dehydrogenase"/>
    <property type="match status" value="2"/>
</dbReference>
<gene>
    <name evidence="5" type="ORF">PV07_10048</name>
</gene>
<evidence type="ECO:0000259" key="3">
    <source>
        <dbReference type="Pfam" id="PF10433"/>
    </source>
</evidence>
<dbReference type="InterPro" id="IPR050358">
    <property type="entry name" value="RSE1/DDB1/CFT1"/>
</dbReference>